<dbReference type="Proteomes" id="UP000235392">
    <property type="component" value="Unassembled WGS sequence"/>
</dbReference>
<reference evidence="2 3" key="1">
    <citation type="submission" date="2017-11" db="EMBL/GenBank/DDBJ databases">
        <title>De novo assembly and phasing of dikaryotic genomes from two isolates of Puccinia coronata f. sp. avenae, the causal agent of oat crown rust.</title>
        <authorList>
            <person name="Miller M.E."/>
            <person name="Zhang Y."/>
            <person name="Omidvar V."/>
            <person name="Sperschneider J."/>
            <person name="Schwessinger B."/>
            <person name="Raley C."/>
            <person name="Palmer J.M."/>
            <person name="Garnica D."/>
            <person name="Upadhyaya N."/>
            <person name="Rathjen J."/>
            <person name="Taylor J.M."/>
            <person name="Park R.F."/>
            <person name="Dodds P.N."/>
            <person name="Hirsch C.D."/>
            <person name="Kianian S.F."/>
            <person name="Figueroa M."/>
        </authorList>
    </citation>
    <scope>NUCLEOTIDE SEQUENCE [LARGE SCALE GENOMIC DNA]</scope>
    <source>
        <strain evidence="2">12SD80</strain>
    </source>
</reference>
<dbReference type="EMBL" id="PGCI01000283">
    <property type="protein sequence ID" value="PLW30894.1"/>
    <property type="molecule type" value="Genomic_DNA"/>
</dbReference>
<evidence type="ECO:0000256" key="1">
    <source>
        <dbReference type="SAM" id="Coils"/>
    </source>
</evidence>
<comment type="caution">
    <text evidence="2">The sequence shown here is derived from an EMBL/GenBank/DDBJ whole genome shotgun (WGS) entry which is preliminary data.</text>
</comment>
<evidence type="ECO:0000313" key="2">
    <source>
        <dbReference type="EMBL" id="PLW30894.1"/>
    </source>
</evidence>
<gene>
    <name evidence="2" type="ORF">PCASD_15484</name>
</gene>
<keyword evidence="1" id="KW-0175">Coiled coil</keyword>
<dbReference type="AlphaFoldDB" id="A0A2N5TZK4"/>
<organism evidence="2 3">
    <name type="scientific">Puccinia coronata f. sp. avenae</name>
    <dbReference type="NCBI Taxonomy" id="200324"/>
    <lineage>
        <taxon>Eukaryota</taxon>
        <taxon>Fungi</taxon>
        <taxon>Dikarya</taxon>
        <taxon>Basidiomycota</taxon>
        <taxon>Pucciniomycotina</taxon>
        <taxon>Pucciniomycetes</taxon>
        <taxon>Pucciniales</taxon>
        <taxon>Pucciniaceae</taxon>
        <taxon>Puccinia</taxon>
    </lineage>
</organism>
<proteinExistence type="predicted"/>
<feature type="coiled-coil region" evidence="1">
    <location>
        <begin position="127"/>
        <end position="154"/>
    </location>
</feature>
<evidence type="ECO:0000313" key="3">
    <source>
        <dbReference type="Proteomes" id="UP000235392"/>
    </source>
</evidence>
<sequence length="178" mass="20750">MLTEYLQLIKVWLKIQKDFNTSVEDIHLDVGPHLERRGMDPTIFFLLKDAVDQCWEVKMTEFSKAIKHSPPVPGLARGLFFLLEATCAEFEAREEIATIARLHERQKLLSRKMQEEIWYDKWVTEQEALHEATIDDIEEDLENLAGEKVEAIEIRRGHECNVRYLSARSCFPDSKDSS</sequence>
<name>A0A2N5TZK4_9BASI</name>
<accession>A0A2N5TZK4</accession>
<protein>
    <submittedName>
        <fullName evidence="2">Uncharacterized protein</fullName>
    </submittedName>
</protein>